<sequence>MSSTRDGRGRGTDTFIDLYSLLRFALRPFDDPMTVEGPLALSESSSEFFPSSDVALSSFVGFLLILAESVNCAAEISLVTSILFLPSSVTLCLQTSRKLA</sequence>
<protein>
    <submittedName>
        <fullName evidence="1">Uncharacterized protein</fullName>
    </submittedName>
</protein>
<reference evidence="1" key="1">
    <citation type="submission" date="2014-09" db="EMBL/GenBank/DDBJ databases">
        <authorList>
            <person name="Magalhaes I.L.F."/>
            <person name="Oliveira U."/>
            <person name="Santos F.R."/>
            <person name="Vidigal T.H.D.A."/>
            <person name="Brescovit A.D."/>
            <person name="Santos A.J."/>
        </authorList>
    </citation>
    <scope>NUCLEOTIDE SEQUENCE</scope>
    <source>
        <tissue evidence="1">Shoot tissue taken approximately 20 cm above the soil surface</tissue>
    </source>
</reference>
<proteinExistence type="predicted"/>
<dbReference type="AlphaFoldDB" id="A0A0A9DWA6"/>
<name>A0A0A9DWA6_ARUDO</name>
<dbReference type="EMBL" id="GBRH01207945">
    <property type="protein sequence ID" value="JAD89950.1"/>
    <property type="molecule type" value="Transcribed_RNA"/>
</dbReference>
<evidence type="ECO:0000313" key="1">
    <source>
        <dbReference type="EMBL" id="JAD89950.1"/>
    </source>
</evidence>
<accession>A0A0A9DWA6</accession>
<reference evidence="1" key="2">
    <citation type="journal article" date="2015" name="Data Brief">
        <title>Shoot transcriptome of the giant reed, Arundo donax.</title>
        <authorList>
            <person name="Barrero R.A."/>
            <person name="Guerrero F.D."/>
            <person name="Moolhuijzen P."/>
            <person name="Goolsby J.A."/>
            <person name="Tidwell J."/>
            <person name="Bellgard S.E."/>
            <person name="Bellgard M.I."/>
        </authorList>
    </citation>
    <scope>NUCLEOTIDE SEQUENCE</scope>
    <source>
        <tissue evidence="1">Shoot tissue taken approximately 20 cm above the soil surface</tissue>
    </source>
</reference>
<organism evidence="1">
    <name type="scientific">Arundo donax</name>
    <name type="common">Giant reed</name>
    <name type="synonym">Donax arundinaceus</name>
    <dbReference type="NCBI Taxonomy" id="35708"/>
    <lineage>
        <taxon>Eukaryota</taxon>
        <taxon>Viridiplantae</taxon>
        <taxon>Streptophyta</taxon>
        <taxon>Embryophyta</taxon>
        <taxon>Tracheophyta</taxon>
        <taxon>Spermatophyta</taxon>
        <taxon>Magnoliopsida</taxon>
        <taxon>Liliopsida</taxon>
        <taxon>Poales</taxon>
        <taxon>Poaceae</taxon>
        <taxon>PACMAD clade</taxon>
        <taxon>Arundinoideae</taxon>
        <taxon>Arundineae</taxon>
        <taxon>Arundo</taxon>
    </lineage>
</organism>